<dbReference type="AlphaFoldDB" id="A0A7S3F1V4"/>
<sequence length="127" mass="14118">MFTPLPFQRQSTRLHPRWYSIRPVARSSWLLEALLFARVAQMIDPQPMDGCVSVDEAAPRCASTWINQRSNCEVQRVLSKAIGIVHEAWCAAIDGGSLSKGNGVLQVEAAVSHQLVEKRLERCSTDA</sequence>
<protein>
    <submittedName>
        <fullName evidence="1">Uncharacterized protein</fullName>
    </submittedName>
</protein>
<reference evidence="1" key="1">
    <citation type="submission" date="2021-01" db="EMBL/GenBank/DDBJ databases">
        <authorList>
            <person name="Corre E."/>
            <person name="Pelletier E."/>
            <person name="Niang G."/>
            <person name="Scheremetjew M."/>
            <person name="Finn R."/>
            <person name="Kale V."/>
            <person name="Holt S."/>
            <person name="Cochrane G."/>
            <person name="Meng A."/>
            <person name="Brown T."/>
            <person name="Cohen L."/>
        </authorList>
    </citation>
    <scope>NUCLEOTIDE SEQUENCE</scope>
    <source>
        <strain evidence="1">CCMP281</strain>
    </source>
</reference>
<evidence type="ECO:0000313" key="1">
    <source>
        <dbReference type="EMBL" id="CAE0119339.1"/>
    </source>
</evidence>
<name>A0A7S3F1V4_9EUKA</name>
<accession>A0A7S3F1V4</accession>
<dbReference type="EMBL" id="HBHX01036088">
    <property type="protein sequence ID" value="CAE0119339.1"/>
    <property type="molecule type" value="Transcribed_RNA"/>
</dbReference>
<proteinExistence type="predicted"/>
<gene>
    <name evidence="1" type="ORF">HERI1096_LOCUS20038</name>
</gene>
<organism evidence="1">
    <name type="scientific">Haptolina ericina</name>
    <dbReference type="NCBI Taxonomy" id="156174"/>
    <lineage>
        <taxon>Eukaryota</taxon>
        <taxon>Haptista</taxon>
        <taxon>Haptophyta</taxon>
        <taxon>Prymnesiophyceae</taxon>
        <taxon>Prymnesiales</taxon>
        <taxon>Prymnesiaceae</taxon>
        <taxon>Haptolina</taxon>
    </lineage>
</organism>